<feature type="binding site" evidence="2">
    <location>
        <position position="78"/>
    </location>
    <ligand>
        <name>Fe cation</name>
        <dbReference type="ChEBI" id="CHEBI:24875"/>
    </ligand>
</feature>
<feature type="compositionally biased region" description="Basic residues" evidence="4">
    <location>
        <begin position="318"/>
        <end position="327"/>
    </location>
</feature>
<keyword evidence="8" id="KW-1185">Reference proteome</keyword>
<keyword evidence="2" id="KW-0479">Metal-binding</keyword>
<dbReference type="GO" id="GO:0046872">
    <property type="term" value="F:metal ion binding"/>
    <property type="evidence" value="ECO:0007669"/>
    <property type="project" value="UniProtKB-KW"/>
</dbReference>
<comment type="similarity">
    <text evidence="1 3">Belongs to the pirin family.</text>
</comment>
<dbReference type="InterPro" id="IPR003829">
    <property type="entry name" value="Pirin_N_dom"/>
</dbReference>
<dbReference type="Proteomes" id="UP000586918">
    <property type="component" value="Unassembled WGS sequence"/>
</dbReference>
<dbReference type="EMBL" id="JAAXKZ010000021">
    <property type="protein sequence ID" value="NMH91607.1"/>
    <property type="molecule type" value="Genomic_DNA"/>
</dbReference>
<evidence type="ECO:0000259" key="5">
    <source>
        <dbReference type="Pfam" id="PF02678"/>
    </source>
</evidence>
<accession>A0A848DG46</accession>
<dbReference type="RefSeq" id="WP_169411885.1">
    <property type="nucleotide sequence ID" value="NZ_JAAXKZ010000021.1"/>
</dbReference>
<keyword evidence="2" id="KW-0408">Iron</keyword>
<comment type="cofactor">
    <cofactor evidence="2">
        <name>Fe cation</name>
        <dbReference type="ChEBI" id="CHEBI:24875"/>
    </cofactor>
    <text evidence="2">Binds 1 Fe cation per subunit.</text>
</comment>
<dbReference type="CDD" id="cd02909">
    <property type="entry name" value="cupin_pirin_N"/>
    <property type="match status" value="1"/>
</dbReference>
<dbReference type="InterPro" id="IPR011051">
    <property type="entry name" value="RmlC_Cupin_sf"/>
</dbReference>
<dbReference type="Gene3D" id="2.60.120.10">
    <property type="entry name" value="Jelly Rolls"/>
    <property type="match status" value="1"/>
</dbReference>
<evidence type="ECO:0000256" key="3">
    <source>
        <dbReference type="RuleBase" id="RU003457"/>
    </source>
</evidence>
<evidence type="ECO:0000256" key="1">
    <source>
        <dbReference type="ARBA" id="ARBA00008416"/>
    </source>
</evidence>
<dbReference type="InterPro" id="IPR014710">
    <property type="entry name" value="RmlC-like_jellyroll"/>
</dbReference>
<dbReference type="InterPro" id="IPR012093">
    <property type="entry name" value="Pirin"/>
</dbReference>
<feature type="binding site" evidence="2">
    <location>
        <position position="122"/>
    </location>
    <ligand>
        <name>Fe cation</name>
        <dbReference type="ChEBI" id="CHEBI:24875"/>
    </ligand>
</feature>
<evidence type="ECO:0000256" key="4">
    <source>
        <dbReference type="SAM" id="MobiDB-lite"/>
    </source>
</evidence>
<evidence type="ECO:0000313" key="7">
    <source>
        <dbReference type="EMBL" id="NMH91607.1"/>
    </source>
</evidence>
<name>A0A848DG46_9PSEU</name>
<dbReference type="SUPFAM" id="SSF51182">
    <property type="entry name" value="RmlC-like cupins"/>
    <property type="match status" value="1"/>
</dbReference>
<feature type="binding site" evidence="2">
    <location>
        <position position="120"/>
    </location>
    <ligand>
        <name>Fe cation</name>
        <dbReference type="ChEBI" id="CHEBI:24875"/>
    </ligand>
</feature>
<feature type="binding site" evidence="2">
    <location>
        <position position="76"/>
    </location>
    <ligand>
        <name>Fe cation</name>
        <dbReference type="ChEBI" id="CHEBI:24875"/>
    </ligand>
</feature>
<dbReference type="AlphaFoldDB" id="A0A848DG46"/>
<sequence>MTNTATDSAIEVCAGAATAGPVRELLHARTVQLGEGTEVRRLLPSLNRRMIGAWCFVDHYGPDDIAREPGMQVAPHPHIGLQTVSWLLDGEVRHRDSLGNDQLIRAGELALMTAGGGIAHSEQSPDPHSPVLHGAQLWVALPDADRATAASFEHHPELPVVSDRGLRATVLLGELAGALSPGRVYSPLVGADIALAAGSDVRIPLERDFEHAVLTVSGAADLDGELAPGTLCYLGCGRSELRLRAEADSRLLLLGGVPFAEEIVMWWNFVGRSGAEVAEARAQWQAELGGTGAGRFGGVRGYEGPALAAPELPSTPLRPRRRVARKP</sequence>
<dbReference type="Pfam" id="PF02678">
    <property type="entry name" value="Pirin"/>
    <property type="match status" value="1"/>
</dbReference>
<dbReference type="PANTHER" id="PTHR13903">
    <property type="entry name" value="PIRIN-RELATED"/>
    <property type="match status" value="1"/>
</dbReference>
<dbReference type="CDD" id="cd02247">
    <property type="entry name" value="cupin_pirin_C"/>
    <property type="match status" value="1"/>
</dbReference>
<dbReference type="InterPro" id="IPR008778">
    <property type="entry name" value="Pirin_C_dom"/>
</dbReference>
<feature type="domain" description="Pirin N-terminal" evidence="5">
    <location>
        <begin position="38"/>
        <end position="139"/>
    </location>
</feature>
<reference evidence="7 8" key="1">
    <citation type="submission" date="2020-04" db="EMBL/GenBank/DDBJ databases">
        <authorList>
            <person name="Klaysubun C."/>
            <person name="Duangmal K."/>
            <person name="Lipun K."/>
        </authorList>
    </citation>
    <scope>NUCLEOTIDE SEQUENCE [LARGE SCALE GENOMIC DNA]</scope>
    <source>
        <strain evidence="7 8">DSM 45300</strain>
    </source>
</reference>
<proteinExistence type="inferred from homology"/>
<feature type="region of interest" description="Disordered" evidence="4">
    <location>
        <begin position="305"/>
        <end position="327"/>
    </location>
</feature>
<protein>
    <submittedName>
        <fullName evidence="7">Pirin family protein</fullName>
    </submittedName>
</protein>
<organism evidence="7 8">
    <name type="scientific">Pseudonocardia bannensis</name>
    <dbReference type="NCBI Taxonomy" id="630973"/>
    <lineage>
        <taxon>Bacteria</taxon>
        <taxon>Bacillati</taxon>
        <taxon>Actinomycetota</taxon>
        <taxon>Actinomycetes</taxon>
        <taxon>Pseudonocardiales</taxon>
        <taxon>Pseudonocardiaceae</taxon>
        <taxon>Pseudonocardia</taxon>
    </lineage>
</organism>
<comment type="caution">
    <text evidence="7">The sequence shown here is derived from an EMBL/GenBank/DDBJ whole genome shotgun (WGS) entry which is preliminary data.</text>
</comment>
<evidence type="ECO:0000256" key="2">
    <source>
        <dbReference type="PIRSR" id="PIRSR006232-1"/>
    </source>
</evidence>
<dbReference type="PIRSF" id="PIRSF006232">
    <property type="entry name" value="Pirin"/>
    <property type="match status" value="1"/>
</dbReference>
<dbReference type="Pfam" id="PF05726">
    <property type="entry name" value="Pirin_C"/>
    <property type="match status" value="1"/>
</dbReference>
<dbReference type="PANTHER" id="PTHR13903:SF8">
    <property type="entry name" value="PIRIN"/>
    <property type="match status" value="1"/>
</dbReference>
<evidence type="ECO:0000259" key="6">
    <source>
        <dbReference type="Pfam" id="PF05726"/>
    </source>
</evidence>
<gene>
    <name evidence="7" type="ORF">HF519_08420</name>
</gene>
<feature type="domain" description="Pirin C-terminal" evidence="6">
    <location>
        <begin position="191"/>
        <end position="286"/>
    </location>
</feature>
<evidence type="ECO:0000313" key="8">
    <source>
        <dbReference type="Proteomes" id="UP000586918"/>
    </source>
</evidence>